<evidence type="ECO:0000313" key="1">
    <source>
        <dbReference type="EMBL" id="VDN19838.1"/>
    </source>
</evidence>
<proteinExistence type="predicted"/>
<organism evidence="1 2">
    <name type="scientific">Dibothriocephalus latus</name>
    <name type="common">Fish tapeworm</name>
    <name type="synonym">Diphyllobothrium latum</name>
    <dbReference type="NCBI Taxonomy" id="60516"/>
    <lineage>
        <taxon>Eukaryota</taxon>
        <taxon>Metazoa</taxon>
        <taxon>Spiralia</taxon>
        <taxon>Lophotrochozoa</taxon>
        <taxon>Platyhelminthes</taxon>
        <taxon>Cestoda</taxon>
        <taxon>Eucestoda</taxon>
        <taxon>Diphyllobothriidea</taxon>
        <taxon>Diphyllobothriidae</taxon>
        <taxon>Dibothriocephalus</taxon>
    </lineage>
</organism>
<evidence type="ECO:0000313" key="2">
    <source>
        <dbReference type="Proteomes" id="UP000281553"/>
    </source>
</evidence>
<gene>
    <name evidence="1" type="ORF">DILT_LOCUS13501</name>
</gene>
<reference evidence="1 2" key="1">
    <citation type="submission" date="2018-11" db="EMBL/GenBank/DDBJ databases">
        <authorList>
            <consortium name="Pathogen Informatics"/>
        </authorList>
    </citation>
    <scope>NUCLEOTIDE SEQUENCE [LARGE SCALE GENOMIC DNA]</scope>
</reference>
<keyword evidence="2" id="KW-1185">Reference proteome</keyword>
<sequence>MDLWLKPAEVAPFVPLPTAPSLDSGGDFGFNNGLLTIQLTFVKNTQLLQPDVPLLFILYGIGPEASSCMGLPY</sequence>
<dbReference type="AlphaFoldDB" id="A0A3P7MBL7"/>
<name>A0A3P7MBL7_DIBLA</name>
<accession>A0A3P7MBL7</accession>
<protein>
    <submittedName>
        <fullName evidence="1">Uncharacterized protein</fullName>
    </submittedName>
</protein>
<dbReference type="EMBL" id="UYRU01070494">
    <property type="protein sequence ID" value="VDN19838.1"/>
    <property type="molecule type" value="Genomic_DNA"/>
</dbReference>
<dbReference type="Proteomes" id="UP000281553">
    <property type="component" value="Unassembled WGS sequence"/>
</dbReference>